<organism evidence="1">
    <name type="scientific">marine metagenome</name>
    <dbReference type="NCBI Taxonomy" id="408172"/>
    <lineage>
        <taxon>unclassified sequences</taxon>
        <taxon>metagenomes</taxon>
        <taxon>ecological metagenomes</taxon>
    </lineage>
</organism>
<gene>
    <name evidence="1" type="ORF">METZ01_LOCUS238807</name>
</gene>
<dbReference type="EMBL" id="UINC01060925">
    <property type="protein sequence ID" value="SVB85953.1"/>
    <property type="molecule type" value="Genomic_DNA"/>
</dbReference>
<evidence type="ECO:0000313" key="1">
    <source>
        <dbReference type="EMBL" id="SVB85953.1"/>
    </source>
</evidence>
<feature type="non-terminal residue" evidence="1">
    <location>
        <position position="1"/>
    </location>
</feature>
<reference evidence="1" key="1">
    <citation type="submission" date="2018-05" db="EMBL/GenBank/DDBJ databases">
        <authorList>
            <person name="Lanie J.A."/>
            <person name="Ng W.-L."/>
            <person name="Kazmierczak K.M."/>
            <person name="Andrzejewski T.M."/>
            <person name="Davidsen T.M."/>
            <person name="Wayne K.J."/>
            <person name="Tettelin H."/>
            <person name="Glass J.I."/>
            <person name="Rusch D."/>
            <person name="Podicherti R."/>
            <person name="Tsui H.-C.T."/>
            <person name="Winkler M.E."/>
        </authorList>
    </citation>
    <scope>NUCLEOTIDE SEQUENCE</scope>
</reference>
<protein>
    <submittedName>
        <fullName evidence="1">Uncharacterized protein</fullName>
    </submittedName>
</protein>
<accession>A0A382HGZ5</accession>
<dbReference type="AlphaFoldDB" id="A0A382HGZ5"/>
<feature type="non-terminal residue" evidence="1">
    <location>
        <position position="45"/>
    </location>
</feature>
<sequence>VGEKRHEGSEKGENRTWYARIKNFAVKDKIIDISWKNPWDTENRN</sequence>
<proteinExistence type="predicted"/>
<name>A0A382HGZ5_9ZZZZ</name>